<dbReference type="GO" id="GO:0009055">
    <property type="term" value="F:electron transfer activity"/>
    <property type="evidence" value="ECO:0007669"/>
    <property type="project" value="InterPro"/>
</dbReference>
<gene>
    <name evidence="10" type="ORF">J0A66_15255</name>
</gene>
<dbReference type="PROSITE" id="PS51007">
    <property type="entry name" value="CYTC"/>
    <property type="match status" value="2"/>
</dbReference>
<organism evidence="10 11">
    <name type="scientific">Bowmanella dokdonensis</name>
    <dbReference type="NCBI Taxonomy" id="751969"/>
    <lineage>
        <taxon>Bacteria</taxon>
        <taxon>Pseudomonadati</taxon>
        <taxon>Pseudomonadota</taxon>
        <taxon>Gammaproteobacteria</taxon>
        <taxon>Alteromonadales</taxon>
        <taxon>Alteromonadaceae</taxon>
        <taxon>Bowmanella</taxon>
    </lineage>
</organism>
<evidence type="ECO:0000256" key="8">
    <source>
        <dbReference type="SAM" id="SignalP"/>
    </source>
</evidence>
<dbReference type="RefSeq" id="WP_206574703.1">
    <property type="nucleotide sequence ID" value="NZ_JAFKCV010000009.1"/>
</dbReference>
<dbReference type="SUPFAM" id="SSF46626">
    <property type="entry name" value="Cytochrome c"/>
    <property type="match status" value="2"/>
</dbReference>
<comment type="caution">
    <text evidence="10">The sequence shown here is derived from an EMBL/GenBank/DDBJ whole genome shotgun (WGS) entry which is preliminary data.</text>
</comment>
<dbReference type="GO" id="GO:0020037">
    <property type="term" value="F:heme binding"/>
    <property type="evidence" value="ECO:0007669"/>
    <property type="project" value="InterPro"/>
</dbReference>
<dbReference type="Gene3D" id="1.10.760.10">
    <property type="entry name" value="Cytochrome c-like domain"/>
    <property type="match status" value="2"/>
</dbReference>
<feature type="signal peptide" evidence="8">
    <location>
        <begin position="1"/>
        <end position="18"/>
    </location>
</feature>
<evidence type="ECO:0000256" key="7">
    <source>
        <dbReference type="SAM" id="MobiDB-lite"/>
    </source>
</evidence>
<dbReference type="PANTHER" id="PTHR30600">
    <property type="entry name" value="CYTOCHROME C PEROXIDASE-RELATED"/>
    <property type="match status" value="1"/>
</dbReference>
<evidence type="ECO:0000259" key="9">
    <source>
        <dbReference type="PROSITE" id="PS51007"/>
    </source>
</evidence>
<evidence type="ECO:0000256" key="5">
    <source>
        <dbReference type="ARBA" id="ARBA00023004"/>
    </source>
</evidence>
<evidence type="ECO:0000256" key="4">
    <source>
        <dbReference type="ARBA" id="ARBA00023002"/>
    </source>
</evidence>
<reference evidence="10" key="1">
    <citation type="submission" date="2021-03" db="EMBL/GenBank/DDBJ databases">
        <title>novel species isolated from a fishpond in China.</title>
        <authorList>
            <person name="Lu H."/>
            <person name="Cai Z."/>
        </authorList>
    </citation>
    <scope>NUCLEOTIDE SEQUENCE</scope>
    <source>
        <strain evidence="10">JCM 30855</strain>
    </source>
</reference>
<feature type="domain" description="Cytochrome c" evidence="9">
    <location>
        <begin position="228"/>
        <end position="359"/>
    </location>
</feature>
<keyword evidence="4" id="KW-0560">Oxidoreductase</keyword>
<evidence type="ECO:0000256" key="6">
    <source>
        <dbReference type="PROSITE-ProRule" id="PRU00433"/>
    </source>
</evidence>
<dbReference type="EMBL" id="JAFKCV010000009">
    <property type="protein sequence ID" value="MBN7826591.1"/>
    <property type="molecule type" value="Genomic_DNA"/>
</dbReference>
<evidence type="ECO:0000256" key="2">
    <source>
        <dbReference type="ARBA" id="ARBA00022617"/>
    </source>
</evidence>
<dbReference type="Proteomes" id="UP000664654">
    <property type="component" value="Unassembled WGS sequence"/>
</dbReference>
<evidence type="ECO:0000256" key="1">
    <source>
        <dbReference type="ARBA" id="ARBA00004196"/>
    </source>
</evidence>
<dbReference type="GO" id="GO:0046872">
    <property type="term" value="F:metal ion binding"/>
    <property type="evidence" value="ECO:0007669"/>
    <property type="project" value="UniProtKB-KW"/>
</dbReference>
<feature type="domain" description="Cytochrome c" evidence="9">
    <location>
        <begin position="74"/>
        <end position="171"/>
    </location>
</feature>
<keyword evidence="8" id="KW-0732">Signal</keyword>
<evidence type="ECO:0000313" key="11">
    <source>
        <dbReference type="Proteomes" id="UP000664654"/>
    </source>
</evidence>
<dbReference type="InterPro" id="IPR004852">
    <property type="entry name" value="Di-haem_cyt_c_peroxidsae"/>
</dbReference>
<keyword evidence="5 6" id="KW-0408">Iron</keyword>
<sequence>MKFLLRLLILSIVMPVEAAGQEFVLKDSCPPSFELRDSGCYLVSRYQFYDSLQNRGVGGTQTGLPEYRDGFSPQQIDLGRYLFFDPILSRDGSLSCASCHQPDKGFSDGQARSIGIDGQVTRRGAPSLWNVAFLKRLFWDARADSLEEQALGPLFAPDEMANTPLQLMQAMESSEHYPALFAQAYPQTAEPLSLENLTHALAAFQSSLVSLNSRYDRYALGHHQALSEEEIAGMNVYRSFVARCAECHTPPLFTNQQVAVIGSPEPEGLPLDVGAEKTFNAAKLKGGFKVPSLRNIVRTAPYMHSGRFDSLREAVEFYTKGRGHAVPDGVQMQIHWHIWEPQLTEQEIDDIVTFLDALTDESLMPSIPGRLPSGLAAVHDNSNNKHNPPREHSDE</sequence>
<keyword evidence="2 6" id="KW-0349">Heme</keyword>
<feature type="chain" id="PRO_5037188335" evidence="8">
    <location>
        <begin position="19"/>
        <end position="395"/>
    </location>
</feature>
<dbReference type="Pfam" id="PF03150">
    <property type="entry name" value="CCP_MauG"/>
    <property type="match status" value="1"/>
</dbReference>
<dbReference type="InterPro" id="IPR009056">
    <property type="entry name" value="Cyt_c-like_dom"/>
</dbReference>
<proteinExistence type="predicted"/>
<dbReference type="AlphaFoldDB" id="A0A939ISM7"/>
<accession>A0A939ISM7</accession>
<comment type="subcellular location">
    <subcellularLocation>
        <location evidence="1">Cell envelope</location>
    </subcellularLocation>
</comment>
<dbReference type="GO" id="GO:0030313">
    <property type="term" value="C:cell envelope"/>
    <property type="evidence" value="ECO:0007669"/>
    <property type="project" value="UniProtKB-SubCell"/>
</dbReference>
<feature type="region of interest" description="Disordered" evidence="7">
    <location>
        <begin position="369"/>
        <end position="395"/>
    </location>
</feature>
<dbReference type="GO" id="GO:0004130">
    <property type="term" value="F:cytochrome-c peroxidase activity"/>
    <property type="evidence" value="ECO:0007669"/>
    <property type="project" value="TreeGrafter"/>
</dbReference>
<evidence type="ECO:0000313" key="10">
    <source>
        <dbReference type="EMBL" id="MBN7826591.1"/>
    </source>
</evidence>
<dbReference type="InterPro" id="IPR051395">
    <property type="entry name" value="Cytochrome_c_Peroxidase/MauG"/>
</dbReference>
<dbReference type="InterPro" id="IPR036909">
    <property type="entry name" value="Cyt_c-like_dom_sf"/>
</dbReference>
<keyword evidence="11" id="KW-1185">Reference proteome</keyword>
<evidence type="ECO:0000256" key="3">
    <source>
        <dbReference type="ARBA" id="ARBA00022723"/>
    </source>
</evidence>
<protein>
    <submittedName>
        <fullName evidence="10">C-type cytochrome</fullName>
    </submittedName>
</protein>
<keyword evidence="3 6" id="KW-0479">Metal-binding</keyword>
<name>A0A939ISM7_9ALTE</name>